<feature type="compositionally biased region" description="Polar residues" evidence="1">
    <location>
        <begin position="534"/>
        <end position="543"/>
    </location>
</feature>
<proteinExistence type="predicted"/>
<dbReference type="Proteomes" id="UP000008063">
    <property type="component" value="Unassembled WGS sequence"/>
</dbReference>
<dbReference type="EMBL" id="GL945474">
    <property type="protein sequence ID" value="EGO04647.1"/>
    <property type="molecule type" value="Genomic_DNA"/>
</dbReference>
<name>F8PI69_SERL3</name>
<protein>
    <submittedName>
        <fullName evidence="2">Uncharacterized protein</fullName>
    </submittedName>
</protein>
<reference evidence="3" key="1">
    <citation type="journal article" date="2011" name="Science">
        <title>The plant cell wall-decomposing machinery underlies the functional diversity of forest fungi.</title>
        <authorList>
            <person name="Eastwood D.C."/>
            <person name="Floudas D."/>
            <person name="Binder M."/>
            <person name="Majcherczyk A."/>
            <person name="Schneider P."/>
            <person name="Aerts A."/>
            <person name="Asiegbu F.O."/>
            <person name="Baker S.E."/>
            <person name="Barry K."/>
            <person name="Bendiksby M."/>
            <person name="Blumentritt M."/>
            <person name="Coutinho P.M."/>
            <person name="Cullen D."/>
            <person name="de Vries R.P."/>
            <person name="Gathman A."/>
            <person name="Goodell B."/>
            <person name="Henrissat B."/>
            <person name="Ihrmark K."/>
            <person name="Kauserud H."/>
            <person name="Kohler A."/>
            <person name="LaButti K."/>
            <person name="Lapidus A."/>
            <person name="Lavin J.L."/>
            <person name="Lee Y.-H."/>
            <person name="Lindquist E."/>
            <person name="Lilly W."/>
            <person name="Lucas S."/>
            <person name="Morin E."/>
            <person name="Murat C."/>
            <person name="Oguiza J.A."/>
            <person name="Park J."/>
            <person name="Pisabarro A.G."/>
            <person name="Riley R."/>
            <person name="Rosling A."/>
            <person name="Salamov A."/>
            <person name="Schmidt O."/>
            <person name="Schmutz J."/>
            <person name="Skrede I."/>
            <person name="Stenlid J."/>
            <person name="Wiebenga A."/>
            <person name="Xie X."/>
            <person name="Kuees U."/>
            <person name="Hibbett D.S."/>
            <person name="Hoffmeister D."/>
            <person name="Hoegberg N."/>
            <person name="Martin F."/>
            <person name="Grigoriev I.V."/>
            <person name="Watkinson S.C."/>
        </authorList>
    </citation>
    <scope>NUCLEOTIDE SEQUENCE [LARGE SCALE GENOMIC DNA]</scope>
    <source>
        <strain evidence="3">strain S7.3</strain>
    </source>
</reference>
<dbReference type="OrthoDB" id="2685951at2759"/>
<feature type="region of interest" description="Disordered" evidence="1">
    <location>
        <begin position="1"/>
        <end position="40"/>
    </location>
</feature>
<feature type="region of interest" description="Disordered" evidence="1">
    <location>
        <begin position="486"/>
        <end position="613"/>
    </location>
</feature>
<dbReference type="HOGENOM" id="CLU_003816_0_0_1"/>
<organism evidence="3">
    <name type="scientific">Serpula lacrymans var. lacrymans (strain S7.3)</name>
    <name type="common">Dry rot fungus</name>
    <dbReference type="NCBI Taxonomy" id="936435"/>
    <lineage>
        <taxon>Eukaryota</taxon>
        <taxon>Fungi</taxon>
        <taxon>Dikarya</taxon>
        <taxon>Basidiomycota</taxon>
        <taxon>Agaricomycotina</taxon>
        <taxon>Agaricomycetes</taxon>
        <taxon>Agaricomycetidae</taxon>
        <taxon>Boletales</taxon>
        <taxon>Coniophorineae</taxon>
        <taxon>Serpulaceae</taxon>
        <taxon>Serpula</taxon>
    </lineage>
</organism>
<dbReference type="OMA" id="WYHREVE"/>
<evidence type="ECO:0000313" key="2">
    <source>
        <dbReference type="EMBL" id="EGO04647.1"/>
    </source>
</evidence>
<feature type="region of interest" description="Disordered" evidence="1">
    <location>
        <begin position="386"/>
        <end position="450"/>
    </location>
</feature>
<feature type="region of interest" description="Disordered" evidence="1">
    <location>
        <begin position="777"/>
        <end position="812"/>
    </location>
</feature>
<gene>
    <name evidence="2" type="ORF">SERLA73DRAFT_68332</name>
</gene>
<feature type="compositionally biased region" description="Basic and acidic residues" evidence="1">
    <location>
        <begin position="587"/>
        <end position="602"/>
    </location>
</feature>
<dbReference type="STRING" id="936435.F8PI69"/>
<feature type="compositionally biased region" description="Basic residues" evidence="1">
    <location>
        <begin position="1"/>
        <end position="10"/>
    </location>
</feature>
<sequence length="829" mass="90016">MTTTQSRRKTVTPSPLSQSTSALHLQASDTVHVSRKLSKRRKPVLGGLFGGYTQRLDVNTPLHAPAPITQVDPPLRTSQQSMLPDGLQSGSAVSKRHSALPYSTLLLPNASTSALSRSSSMNKQERRESVLGRLARKFSVLKKSSQGSYMDTRDIIEDELDHVDASRMPQSDNRDSTIFQWQASSEKLITEKKPMDSVRRVPPPRVASDMVHLEAGVHELETSHVFYDPRSSISFEAPYSIGKLTIANPDAPSSVGTTSVKSLASLPPEHQVNCVLGSTEPPSDHVLGSEQPISEPAVAGTDRLSFKSKIQSSTFVKAGLGPAIDQQPITTTLHPGPVTQQAPVLSLKPATPSKQSEGGKVFLAQQLSSGMVAAFSPLADDSPLSKASVLANPPTPYHSPGAGADLPSTTVDKPPANWPDERLPARDTSPTMHAGSERDPRIAKSSSLASRKTETFKLVRTPSDHISALGDTIINNGEQWAVVNSVQAPRRSKTNKVEKGERISKKASDRESGRKERKRLGTFAADSPADYQRRTFSQAQKTPVNGDHVEYSSAEFPSIRPSRARSLDVPPRPGIAQPVMSSYHGDTTNRNKGNDTQREGSRQRSAHSGSRYQLTFPIPNVVSHVEHFPSTSARPTSELSAADINALRAREIWEMDRLWKGRTMYHGAPEVSVINTPPSTRDSRHFLPYSESARDNISTRSVGHGSSHTSYVVQTPFQAHPIPATVFYANMPSVPPPMIIVPPCGQPARPSSSLHDYSATYKSLPDSFTFPSKESLIEHMSSRPSNPLPSPPQESTYQPAALPSLTDPNSSGSAVEYWTAKYTSVTTAH</sequence>
<keyword evidence="3" id="KW-1185">Reference proteome</keyword>
<accession>F8PI69</accession>
<evidence type="ECO:0000256" key="1">
    <source>
        <dbReference type="SAM" id="MobiDB-lite"/>
    </source>
</evidence>
<feature type="compositionally biased region" description="Basic and acidic residues" evidence="1">
    <location>
        <begin position="495"/>
        <end position="514"/>
    </location>
</feature>
<dbReference type="AlphaFoldDB" id="F8PI69"/>
<evidence type="ECO:0000313" key="3">
    <source>
        <dbReference type="Proteomes" id="UP000008063"/>
    </source>
</evidence>
<dbReference type="InParanoid" id="F8PI69"/>
<feature type="compositionally biased region" description="Polar residues" evidence="1">
    <location>
        <begin position="11"/>
        <end position="31"/>
    </location>
</feature>